<organism evidence="2 3">
    <name type="scientific">Marinitoga piezophila (strain DSM 14283 / JCM 11233 / KA3)</name>
    <dbReference type="NCBI Taxonomy" id="443254"/>
    <lineage>
        <taxon>Bacteria</taxon>
        <taxon>Thermotogati</taxon>
        <taxon>Thermotogota</taxon>
        <taxon>Thermotogae</taxon>
        <taxon>Petrotogales</taxon>
        <taxon>Petrotogaceae</taxon>
        <taxon>Marinitoga</taxon>
    </lineage>
</organism>
<dbReference type="GO" id="GO:1902201">
    <property type="term" value="P:negative regulation of bacterial-type flagellum-dependent cell motility"/>
    <property type="evidence" value="ECO:0007669"/>
    <property type="project" value="TreeGrafter"/>
</dbReference>
<dbReference type="Gene3D" id="3.30.70.270">
    <property type="match status" value="1"/>
</dbReference>
<accession>H2J7M6</accession>
<dbReference type="SUPFAM" id="SSF55781">
    <property type="entry name" value="GAF domain-like"/>
    <property type="match status" value="1"/>
</dbReference>
<evidence type="ECO:0000313" key="3">
    <source>
        <dbReference type="Proteomes" id="UP000007161"/>
    </source>
</evidence>
<evidence type="ECO:0000259" key="1">
    <source>
        <dbReference type="PROSITE" id="PS50887"/>
    </source>
</evidence>
<dbReference type="GO" id="GO:0052621">
    <property type="term" value="F:diguanylate cyclase activity"/>
    <property type="evidence" value="ECO:0007669"/>
    <property type="project" value="TreeGrafter"/>
</dbReference>
<dbReference type="CDD" id="cd01949">
    <property type="entry name" value="GGDEF"/>
    <property type="match status" value="1"/>
</dbReference>
<dbReference type="OrthoDB" id="9804955at2"/>
<dbReference type="Gene3D" id="3.30.450.40">
    <property type="match status" value="1"/>
</dbReference>
<dbReference type="STRING" id="443254.Marpi_0955"/>
<dbReference type="AlphaFoldDB" id="H2J7M6"/>
<dbReference type="EMBL" id="CP003257">
    <property type="protein sequence ID" value="AEX85367.1"/>
    <property type="molecule type" value="Genomic_DNA"/>
</dbReference>
<dbReference type="GO" id="GO:0005886">
    <property type="term" value="C:plasma membrane"/>
    <property type="evidence" value="ECO:0007669"/>
    <property type="project" value="TreeGrafter"/>
</dbReference>
<dbReference type="InterPro" id="IPR029787">
    <property type="entry name" value="Nucleotide_cyclase"/>
</dbReference>
<dbReference type="Pfam" id="PF00990">
    <property type="entry name" value="GGDEF"/>
    <property type="match status" value="1"/>
</dbReference>
<dbReference type="PROSITE" id="PS50887">
    <property type="entry name" value="GGDEF"/>
    <property type="match status" value="1"/>
</dbReference>
<dbReference type="FunFam" id="3.30.70.270:FF:000001">
    <property type="entry name" value="Diguanylate cyclase domain protein"/>
    <property type="match status" value="1"/>
</dbReference>
<protein>
    <submittedName>
        <fullName evidence="2">Diguanylate cyclase (GGDEF) domain-containing protein</fullName>
    </submittedName>
</protein>
<dbReference type="SUPFAM" id="SSF55073">
    <property type="entry name" value="Nucleotide cyclase"/>
    <property type="match status" value="1"/>
</dbReference>
<dbReference type="GO" id="GO:0043709">
    <property type="term" value="P:cell adhesion involved in single-species biofilm formation"/>
    <property type="evidence" value="ECO:0007669"/>
    <property type="project" value="TreeGrafter"/>
</dbReference>
<keyword evidence="3" id="KW-1185">Reference proteome</keyword>
<sequence length="428" mass="50663">MTELAKRFQVDLQQIPPICSQNAFDMFIEKFPNFKKFMPIFQVLTYFKDNKNEMDFSYLEEIENTLYEIGFRGIIYNNEAYSVIYVADITRDIILYNKKYLEVAEKLRRETLSLFSPQSFDSMKLYNKIFETLREEGIIDSLVIATLKDNKIYIDFGYIENIEYSNKIFPRDNKSLTNFVIDKAQKIYIPNSVKFKLPEGYEIYHVTDPKVYSVYGVPLKKENKVFGAILYEKVGEDSFTKNEIRLMDEITNIIDAIIIFKDLYNQLNEERKKYYEASIRDYLTGAYNRAFFEGYFKKLCEKSKRYNEIFSIAFIDINDFKLINDRYGHNVGDLILKEFARIVHETIRGSDIFARYGGDEFVIIFPNTNKKDATLIMKRIEMKTLKIKENISFSYGIIEVSHELSPEENLKLVDDLMYKMKRNKKSCD</sequence>
<dbReference type="KEGG" id="mpz:Marpi_0955"/>
<dbReference type="InterPro" id="IPR043128">
    <property type="entry name" value="Rev_trsase/Diguanyl_cyclase"/>
</dbReference>
<dbReference type="RefSeq" id="WP_014296439.1">
    <property type="nucleotide sequence ID" value="NC_016751.1"/>
</dbReference>
<name>H2J7M6_MARPK</name>
<reference evidence="2 3" key="1">
    <citation type="journal article" date="2012" name="J. Bacteriol.">
        <title>Complete Genome Sequence of the Thermophilic, Piezophilic, Heterotrophic Bacterium Marinitoga piezophila KA3.</title>
        <authorList>
            <person name="Lucas S."/>
            <person name="Han J."/>
            <person name="Lapidus A."/>
            <person name="Cheng J.F."/>
            <person name="Goodwin L.A."/>
            <person name="Pitluck S."/>
            <person name="Peters L."/>
            <person name="Mikhailova N."/>
            <person name="Teshima H."/>
            <person name="Detter J.C."/>
            <person name="Han C."/>
            <person name="Tapia R."/>
            <person name="Land M."/>
            <person name="Hauser L."/>
            <person name="Kyrpides N.C."/>
            <person name="Ivanova N."/>
            <person name="Pagani I."/>
            <person name="Vannier P."/>
            <person name="Oger P."/>
            <person name="Bartlett D.H."/>
            <person name="Noll K.M."/>
            <person name="Woyke T."/>
            <person name="Jebbar M."/>
        </authorList>
    </citation>
    <scope>NUCLEOTIDE SEQUENCE [LARGE SCALE GENOMIC DNA]</scope>
    <source>
        <strain evidence="3">DSM 14283 / JCM 11233 / KA3</strain>
    </source>
</reference>
<dbReference type="PANTHER" id="PTHR45138">
    <property type="entry name" value="REGULATORY COMPONENTS OF SENSORY TRANSDUCTION SYSTEM"/>
    <property type="match status" value="1"/>
</dbReference>
<reference evidence="3" key="2">
    <citation type="submission" date="2012-01" db="EMBL/GenBank/DDBJ databases">
        <title>Complete sequence of chromosome of Marinitoga piezophila KA3.</title>
        <authorList>
            <person name="Lucas S."/>
            <person name="Han J."/>
            <person name="Lapidus A."/>
            <person name="Cheng J.-F."/>
            <person name="Goodwin L."/>
            <person name="Pitluck S."/>
            <person name="Peters L."/>
            <person name="Mikhailova N."/>
            <person name="Teshima H."/>
            <person name="Detter J.C."/>
            <person name="Han C."/>
            <person name="Tapia R."/>
            <person name="Land M."/>
            <person name="Hauser L."/>
            <person name="Kyrpides N."/>
            <person name="Ivanova N."/>
            <person name="Pagani I."/>
            <person name="Jebbar M."/>
            <person name="Vannier P."/>
            <person name="Oger P."/>
            <person name="Cario A."/>
            <person name="Bartlett D."/>
            <person name="Noll K.M."/>
            <person name="Woyke T."/>
        </authorList>
    </citation>
    <scope>NUCLEOTIDE SEQUENCE [LARGE SCALE GENOMIC DNA]</scope>
    <source>
        <strain evidence="3">DSM 14283 / JCM 11233 / KA3</strain>
    </source>
</reference>
<dbReference type="SMART" id="SM00267">
    <property type="entry name" value="GGDEF"/>
    <property type="match status" value="1"/>
</dbReference>
<dbReference type="InterPro" id="IPR029016">
    <property type="entry name" value="GAF-like_dom_sf"/>
</dbReference>
<dbReference type="HOGENOM" id="CLU_552917_0_0_0"/>
<gene>
    <name evidence="2" type="ordered locus">Marpi_0955</name>
</gene>
<evidence type="ECO:0000313" key="2">
    <source>
        <dbReference type="EMBL" id="AEX85367.1"/>
    </source>
</evidence>
<dbReference type="InterPro" id="IPR050469">
    <property type="entry name" value="Diguanylate_Cyclase"/>
</dbReference>
<dbReference type="eggNOG" id="COG2199">
    <property type="taxonomic scope" value="Bacteria"/>
</dbReference>
<feature type="domain" description="GGDEF" evidence="1">
    <location>
        <begin position="308"/>
        <end position="428"/>
    </location>
</feature>
<dbReference type="eggNOG" id="COG2203">
    <property type="taxonomic scope" value="Bacteria"/>
</dbReference>
<dbReference type="NCBIfam" id="TIGR00254">
    <property type="entry name" value="GGDEF"/>
    <property type="match status" value="1"/>
</dbReference>
<dbReference type="Proteomes" id="UP000007161">
    <property type="component" value="Chromosome"/>
</dbReference>
<proteinExistence type="predicted"/>
<dbReference type="InterPro" id="IPR000160">
    <property type="entry name" value="GGDEF_dom"/>
</dbReference>
<dbReference type="PANTHER" id="PTHR45138:SF6">
    <property type="entry name" value="DIGUANYLATE CYCLASE DGCN"/>
    <property type="match status" value="1"/>
</dbReference>